<keyword evidence="1" id="KW-0732">Signal</keyword>
<dbReference type="Proteomes" id="UP000192273">
    <property type="component" value="Chromosome"/>
</dbReference>
<gene>
    <name evidence="3" type="ORF">ROSMUCSMR3_00334</name>
</gene>
<feature type="domain" description="Lipid/polyisoprenoid-binding YceI-like" evidence="2">
    <location>
        <begin position="31"/>
        <end position="197"/>
    </location>
</feature>
<dbReference type="AlphaFoldDB" id="A0A1V0RJ97"/>
<dbReference type="OrthoDB" id="9811006at2"/>
<evidence type="ECO:0000259" key="2">
    <source>
        <dbReference type="SMART" id="SM00867"/>
    </source>
</evidence>
<dbReference type="PANTHER" id="PTHR34406:SF1">
    <property type="entry name" value="PROTEIN YCEI"/>
    <property type="match status" value="1"/>
</dbReference>
<dbReference type="InterPro" id="IPR007372">
    <property type="entry name" value="Lipid/polyisoprenoid-bd_YceI"/>
</dbReference>
<dbReference type="KEGG" id="rmm:ROSMUCSMR3_00334"/>
<dbReference type="Pfam" id="PF04264">
    <property type="entry name" value="YceI"/>
    <property type="match status" value="1"/>
</dbReference>
<evidence type="ECO:0000313" key="4">
    <source>
        <dbReference type="Proteomes" id="UP000192273"/>
    </source>
</evidence>
<feature type="signal peptide" evidence="1">
    <location>
        <begin position="1"/>
        <end position="27"/>
    </location>
</feature>
<dbReference type="SUPFAM" id="SSF101874">
    <property type="entry name" value="YceI-like"/>
    <property type="match status" value="1"/>
</dbReference>
<dbReference type="EMBL" id="CP020474">
    <property type="protein sequence ID" value="ARE81840.1"/>
    <property type="molecule type" value="Genomic_DNA"/>
</dbReference>
<feature type="chain" id="PRO_5010713825" evidence="1">
    <location>
        <begin position="28"/>
        <end position="200"/>
    </location>
</feature>
<dbReference type="RefSeq" id="WP_008281095.1">
    <property type="nucleotide sequence ID" value="NZ_CP020474.1"/>
</dbReference>
<dbReference type="SMART" id="SM00867">
    <property type="entry name" value="YceI"/>
    <property type="match status" value="1"/>
</dbReference>
<dbReference type="InterPro" id="IPR036761">
    <property type="entry name" value="TTHA0802/YceI-like_sf"/>
</dbReference>
<reference evidence="3 4" key="1">
    <citation type="submission" date="2017-03" db="EMBL/GenBank/DDBJ databases">
        <title>Genome Sequence of Roseovarius mucosus strain SMR3 Isolated from a culture of the Diatom Skeletonema marinoi.</title>
        <authorList>
            <person name="Topel M."/>
            <person name="Pinder M."/>
            <person name="Johansson O.N."/>
            <person name="Kourtchenko O."/>
            <person name="Godhe A."/>
            <person name="Clarke A.K."/>
        </authorList>
    </citation>
    <scope>NUCLEOTIDE SEQUENCE [LARGE SCALE GENOMIC DNA]</scope>
    <source>
        <strain evidence="3 4">SMR3</strain>
    </source>
</reference>
<evidence type="ECO:0000256" key="1">
    <source>
        <dbReference type="SAM" id="SignalP"/>
    </source>
</evidence>
<keyword evidence="4" id="KW-1185">Reference proteome</keyword>
<sequence>MTAFRLTAFGTTLCTTLALGLAHPAQAAPATWTIDPEHTVVAFTIMHAGYAKVLGRFSDIEGSFVYDPETQELGEVTARIGAASVNTDHEKRDEHVRSPDFLDAGGHPMITFTATDSTPTSETTGTVTGDLTIRGVTQPVTLDVTLNKRAVYPCCHGKETLGISATAEILRSDFGSTYALPEFVGDAVGIILEFEAIRAD</sequence>
<evidence type="ECO:0000313" key="3">
    <source>
        <dbReference type="EMBL" id="ARE81840.1"/>
    </source>
</evidence>
<protein>
    <submittedName>
        <fullName evidence="3">Polyisoprenoid-binding protein</fullName>
    </submittedName>
</protein>
<name>A0A1V0RJ97_9RHOB</name>
<organism evidence="3 4">
    <name type="scientific">Roseovarius mucosus</name>
    <dbReference type="NCBI Taxonomy" id="215743"/>
    <lineage>
        <taxon>Bacteria</taxon>
        <taxon>Pseudomonadati</taxon>
        <taxon>Pseudomonadota</taxon>
        <taxon>Alphaproteobacteria</taxon>
        <taxon>Rhodobacterales</taxon>
        <taxon>Roseobacteraceae</taxon>
        <taxon>Roseovarius</taxon>
    </lineage>
</organism>
<proteinExistence type="predicted"/>
<dbReference type="Gene3D" id="2.40.128.110">
    <property type="entry name" value="Lipid/polyisoprenoid-binding, YceI-like"/>
    <property type="match status" value="1"/>
</dbReference>
<accession>A0A1V0RJ97</accession>
<dbReference type="PANTHER" id="PTHR34406">
    <property type="entry name" value="PROTEIN YCEI"/>
    <property type="match status" value="1"/>
</dbReference>